<reference evidence="2" key="1">
    <citation type="submission" date="2020-04" db="EMBL/GenBank/DDBJ databases">
        <authorList>
            <person name="Neveu A P."/>
        </authorList>
    </citation>
    <scope>NUCLEOTIDE SEQUENCE</scope>
    <source>
        <tissue evidence="2">Whole embryo</tissue>
    </source>
</reference>
<dbReference type="InterPro" id="IPR029058">
    <property type="entry name" value="AB_hydrolase_fold"/>
</dbReference>
<dbReference type="GO" id="GO:0017171">
    <property type="term" value="F:serine hydrolase activity"/>
    <property type="evidence" value="ECO:0007669"/>
    <property type="project" value="TreeGrafter"/>
</dbReference>
<feature type="domain" description="AB hydrolase-1" evidence="1">
    <location>
        <begin position="51"/>
        <end position="179"/>
    </location>
</feature>
<dbReference type="Gene3D" id="3.40.50.1820">
    <property type="entry name" value="alpha/beta hydrolase"/>
    <property type="match status" value="1"/>
</dbReference>
<organism evidence="2">
    <name type="scientific">Phallusia mammillata</name>
    <dbReference type="NCBI Taxonomy" id="59560"/>
    <lineage>
        <taxon>Eukaryota</taxon>
        <taxon>Metazoa</taxon>
        <taxon>Chordata</taxon>
        <taxon>Tunicata</taxon>
        <taxon>Ascidiacea</taxon>
        <taxon>Phlebobranchia</taxon>
        <taxon>Ascidiidae</taxon>
        <taxon>Phallusia</taxon>
    </lineage>
</organism>
<evidence type="ECO:0000313" key="2">
    <source>
        <dbReference type="EMBL" id="CAB3226094.1"/>
    </source>
</evidence>
<dbReference type="SUPFAM" id="SSF53474">
    <property type="entry name" value="alpha/beta-Hydrolases"/>
    <property type="match status" value="1"/>
</dbReference>
<gene>
    <name evidence="2" type="primary">Bphl</name>
</gene>
<evidence type="ECO:0000259" key="1">
    <source>
        <dbReference type="Pfam" id="PF00561"/>
    </source>
</evidence>
<name>A0A6F9D8B8_9ASCI</name>
<dbReference type="PANTHER" id="PTHR46331">
    <property type="entry name" value="VALACYCLOVIR HYDROLASE"/>
    <property type="match status" value="1"/>
</dbReference>
<dbReference type="PANTHER" id="PTHR46331:SF2">
    <property type="entry name" value="VALACYCLOVIR HYDROLASE"/>
    <property type="match status" value="1"/>
</dbReference>
<sequence>MASFILQQGKVTFCRLVNSTAVTARKMTVGSKTLANGVNIYYEKVGQGNHPILLIPGALGSTETDFQPQLKNLNRKEFTVVCFDPRGNGKSRPPERDFPPDFLYRDANDGAALMEILGFKQYSVVGWSDGGNSACILAANCPERVNKLVVWGSNAYFSKEELNLYKGIRDLEKWSTKMKQPMVDMYGGKLFEKMWHGWVDAFDRMAKNCDEDGNTDLYKSELPKITCQTLIVHGMKDALVPKFQPEFLHKNIKNSRLICWEDGKHNLHLRYAERFNALVEQFLTSSKL</sequence>
<dbReference type="EMBL" id="LR783376">
    <property type="protein sequence ID" value="CAB3226094.1"/>
    <property type="molecule type" value="mRNA"/>
</dbReference>
<dbReference type="PRINTS" id="PR00111">
    <property type="entry name" value="ABHYDROLASE"/>
</dbReference>
<dbReference type="Pfam" id="PF00561">
    <property type="entry name" value="Abhydrolase_1"/>
    <property type="match status" value="1"/>
</dbReference>
<keyword evidence="2" id="KW-0378">Hydrolase</keyword>
<dbReference type="InterPro" id="IPR000073">
    <property type="entry name" value="AB_hydrolase_1"/>
</dbReference>
<dbReference type="AlphaFoldDB" id="A0A6F9D8B8"/>
<proteinExistence type="evidence at transcript level"/>
<protein>
    <submittedName>
        <fullName evidence="2">Valacyclovir hydrolase-like</fullName>
    </submittedName>
</protein>
<accession>A0A6F9D8B8</accession>